<evidence type="ECO:0000259" key="7">
    <source>
        <dbReference type="Pfam" id="PF02770"/>
    </source>
</evidence>
<evidence type="ECO:0000256" key="5">
    <source>
        <dbReference type="RuleBase" id="RU362125"/>
    </source>
</evidence>
<dbReference type="InterPro" id="IPR013786">
    <property type="entry name" value="AcylCoA_DH/ox_N"/>
</dbReference>
<dbReference type="Gene3D" id="1.20.140.10">
    <property type="entry name" value="Butyryl-CoA Dehydrogenase, subunit A, domain 3"/>
    <property type="match status" value="1"/>
</dbReference>
<sequence length="368" mass="40051">MSTQEELILKNAKELSKRFAERAQRVDKQGVFPSENLRELSENGYFAAFLPKPYGLGLPASLFVEVVQEFAKACASTAWLYVVHCAAAHSLYTCGSEEQKQRFLSKVSTGTLMGLAATETTTGAGISGMETVATKKEDGYALNGTKSFITAAHGGELFIVIARLADSKEQFPKNLSAFIVEKGTSGFLTGQRFESMGMRGIGWGELVFRECVVPKENVIQDGVRAINSGGHLGMLGASAISLALSKAAFEVCKTHVKTRTISGQALGQREGVRALLSEMSSDIEAMNQVIKFGVDAFQRDSYPDLLKVKNFVTESCLRVLDKALRITGAHGYSTLLPIERYYRDARAPLLHFQTLELGKNVLGSILQT</sequence>
<keyword evidence="4 5" id="KW-0274">FAD</keyword>
<protein>
    <recommendedName>
        <fullName evidence="11">Acyl-CoA dehydrogenase</fullName>
    </recommendedName>
</protein>
<feature type="domain" description="Acyl-CoA oxidase/dehydrogenase middle" evidence="7">
    <location>
        <begin position="115"/>
        <end position="211"/>
    </location>
</feature>
<evidence type="ECO:0000256" key="4">
    <source>
        <dbReference type="ARBA" id="ARBA00022827"/>
    </source>
</evidence>
<feature type="domain" description="Acyl-CoA dehydrogenase/oxidase N-terminal" evidence="8">
    <location>
        <begin position="5"/>
        <end position="110"/>
    </location>
</feature>
<evidence type="ECO:0000313" key="9">
    <source>
        <dbReference type="EMBL" id="PSN83455.1"/>
    </source>
</evidence>
<gene>
    <name evidence="9" type="ORF">B9Q01_04565</name>
</gene>
<dbReference type="InterPro" id="IPR037069">
    <property type="entry name" value="AcylCoA_DH/ox_N_sf"/>
</dbReference>
<dbReference type="Pfam" id="PF00441">
    <property type="entry name" value="Acyl-CoA_dh_1"/>
    <property type="match status" value="1"/>
</dbReference>
<dbReference type="AlphaFoldDB" id="A0A2R6AAW7"/>
<dbReference type="PANTHER" id="PTHR43884:SF12">
    <property type="entry name" value="ISOVALERYL-COA DEHYDROGENASE, MITOCHONDRIAL-RELATED"/>
    <property type="match status" value="1"/>
</dbReference>
<dbReference type="SUPFAM" id="SSF47203">
    <property type="entry name" value="Acyl-CoA dehydrogenase C-terminal domain-like"/>
    <property type="match status" value="1"/>
</dbReference>
<dbReference type="InterPro" id="IPR009100">
    <property type="entry name" value="AcylCoA_DH/oxidase_NM_dom_sf"/>
</dbReference>
<comment type="caution">
    <text evidence="9">The sequence shown here is derived from an EMBL/GenBank/DDBJ whole genome shotgun (WGS) entry which is preliminary data.</text>
</comment>
<evidence type="ECO:0000313" key="10">
    <source>
        <dbReference type="Proteomes" id="UP000240880"/>
    </source>
</evidence>
<accession>A0A2R6AAW7</accession>
<dbReference type="Pfam" id="PF02771">
    <property type="entry name" value="Acyl-CoA_dh_N"/>
    <property type="match status" value="1"/>
</dbReference>
<keyword evidence="5" id="KW-0560">Oxidoreductase</keyword>
<evidence type="ECO:0008006" key="11">
    <source>
        <dbReference type="Google" id="ProtNLM"/>
    </source>
</evidence>
<dbReference type="CDD" id="cd00567">
    <property type="entry name" value="ACAD"/>
    <property type="match status" value="1"/>
</dbReference>
<dbReference type="SUPFAM" id="SSF56645">
    <property type="entry name" value="Acyl-CoA dehydrogenase NM domain-like"/>
    <property type="match status" value="1"/>
</dbReference>
<evidence type="ECO:0000256" key="1">
    <source>
        <dbReference type="ARBA" id="ARBA00001974"/>
    </source>
</evidence>
<dbReference type="InterPro" id="IPR046373">
    <property type="entry name" value="Acyl-CoA_Oxase/DH_mid-dom_sf"/>
</dbReference>
<dbReference type="EMBL" id="NEXC01000023">
    <property type="protein sequence ID" value="PSN83455.1"/>
    <property type="molecule type" value="Genomic_DNA"/>
</dbReference>
<dbReference type="GO" id="GO:0003995">
    <property type="term" value="F:acyl-CoA dehydrogenase activity"/>
    <property type="evidence" value="ECO:0007669"/>
    <property type="project" value="TreeGrafter"/>
</dbReference>
<comment type="similarity">
    <text evidence="2 5">Belongs to the acyl-CoA dehydrogenase family.</text>
</comment>
<evidence type="ECO:0000259" key="6">
    <source>
        <dbReference type="Pfam" id="PF00441"/>
    </source>
</evidence>
<name>A0A2R6AAW7_9ARCH</name>
<dbReference type="Proteomes" id="UP000240880">
    <property type="component" value="Unassembled WGS sequence"/>
</dbReference>
<dbReference type="InterPro" id="IPR036250">
    <property type="entry name" value="AcylCo_DH-like_C"/>
</dbReference>
<comment type="cofactor">
    <cofactor evidence="1 5">
        <name>FAD</name>
        <dbReference type="ChEBI" id="CHEBI:57692"/>
    </cofactor>
</comment>
<dbReference type="PIRSF" id="PIRSF016578">
    <property type="entry name" value="HsaA"/>
    <property type="match status" value="1"/>
</dbReference>
<keyword evidence="3 5" id="KW-0285">Flavoprotein</keyword>
<organism evidence="9 10">
    <name type="scientific">Candidatus Marsarchaeota G1 archaeon OSP_D</name>
    <dbReference type="NCBI Taxonomy" id="1978155"/>
    <lineage>
        <taxon>Archaea</taxon>
        <taxon>Candidatus Marsarchaeota</taxon>
        <taxon>Candidatus Marsarchaeota group 1</taxon>
    </lineage>
</organism>
<evidence type="ECO:0000256" key="2">
    <source>
        <dbReference type="ARBA" id="ARBA00009347"/>
    </source>
</evidence>
<dbReference type="InterPro" id="IPR009075">
    <property type="entry name" value="AcylCo_DH/oxidase_C"/>
</dbReference>
<feature type="domain" description="Acyl-CoA dehydrogenase/oxidase C-terminal" evidence="6">
    <location>
        <begin position="221"/>
        <end position="347"/>
    </location>
</feature>
<dbReference type="PANTHER" id="PTHR43884">
    <property type="entry name" value="ACYL-COA DEHYDROGENASE"/>
    <property type="match status" value="1"/>
</dbReference>
<evidence type="ECO:0000259" key="8">
    <source>
        <dbReference type="Pfam" id="PF02771"/>
    </source>
</evidence>
<dbReference type="GO" id="GO:0050660">
    <property type="term" value="F:flavin adenine dinucleotide binding"/>
    <property type="evidence" value="ECO:0007669"/>
    <property type="project" value="InterPro"/>
</dbReference>
<dbReference type="Gene3D" id="1.10.540.10">
    <property type="entry name" value="Acyl-CoA dehydrogenase/oxidase, N-terminal domain"/>
    <property type="match status" value="1"/>
</dbReference>
<dbReference type="Gene3D" id="2.40.110.10">
    <property type="entry name" value="Butyryl-CoA Dehydrogenase, subunit A, domain 2"/>
    <property type="match status" value="1"/>
</dbReference>
<dbReference type="Pfam" id="PF02770">
    <property type="entry name" value="Acyl-CoA_dh_M"/>
    <property type="match status" value="1"/>
</dbReference>
<evidence type="ECO:0000256" key="3">
    <source>
        <dbReference type="ARBA" id="ARBA00022630"/>
    </source>
</evidence>
<reference evidence="9 10" key="1">
    <citation type="submission" date="2017-04" db="EMBL/GenBank/DDBJ databases">
        <title>Novel microbial lineages endemic to geothermal iron-oxide mats fill important gaps in the evolutionary history of Archaea.</title>
        <authorList>
            <person name="Jay Z.J."/>
            <person name="Beam J.P."/>
            <person name="Dlakic M."/>
            <person name="Rusch D.B."/>
            <person name="Kozubal M.A."/>
            <person name="Inskeep W.P."/>
        </authorList>
    </citation>
    <scope>NUCLEOTIDE SEQUENCE [LARGE SCALE GENOMIC DNA]</scope>
    <source>
        <strain evidence="9">OSP_D</strain>
    </source>
</reference>
<proteinExistence type="inferred from homology"/>
<dbReference type="InterPro" id="IPR006091">
    <property type="entry name" value="Acyl-CoA_Oxase/DH_mid-dom"/>
</dbReference>